<dbReference type="AlphaFoldDB" id="A0A7W6N7Z6"/>
<comment type="caution">
    <text evidence="1">The sequence shown here is derived from an EMBL/GenBank/DDBJ whole genome shotgun (WGS) entry which is preliminary data.</text>
</comment>
<evidence type="ECO:0000313" key="2">
    <source>
        <dbReference type="Proteomes" id="UP000519439"/>
    </source>
</evidence>
<accession>A0A7W6N7Z6</accession>
<sequence length="126" mass="14190">MTTAAIDERLGTDPAVAVAVRELVDARYLVAPDAEMVELTARGFGAIQPGNSRASLGGATDCFSGVPYPINGWGFRIGQAETTPIIEAYFWVLERIREQQLRQQQFREQQLRQQQFREHSHGKWTL</sequence>
<protein>
    <submittedName>
        <fullName evidence="1">Uncharacterized protein</fullName>
    </submittedName>
</protein>
<proteinExistence type="predicted"/>
<organism evidence="1 2">
    <name type="scientific">Microvirga flocculans</name>
    <dbReference type="NCBI Taxonomy" id="217168"/>
    <lineage>
        <taxon>Bacteria</taxon>
        <taxon>Pseudomonadati</taxon>
        <taxon>Pseudomonadota</taxon>
        <taxon>Alphaproteobacteria</taxon>
        <taxon>Hyphomicrobiales</taxon>
        <taxon>Methylobacteriaceae</taxon>
        <taxon>Microvirga</taxon>
    </lineage>
</organism>
<evidence type="ECO:0000313" key="1">
    <source>
        <dbReference type="EMBL" id="MBB4039888.1"/>
    </source>
</evidence>
<name>A0A7W6N7Z6_9HYPH</name>
<reference evidence="1 2" key="1">
    <citation type="submission" date="2020-08" db="EMBL/GenBank/DDBJ databases">
        <title>Genomic Encyclopedia of Type Strains, Phase IV (KMG-IV): sequencing the most valuable type-strain genomes for metagenomic binning, comparative biology and taxonomic classification.</title>
        <authorList>
            <person name="Goeker M."/>
        </authorList>
    </citation>
    <scope>NUCLEOTIDE SEQUENCE [LARGE SCALE GENOMIC DNA]</scope>
    <source>
        <strain evidence="1 2">DSM 15743</strain>
    </source>
</reference>
<dbReference type="RefSeq" id="WP_051435127.1">
    <property type="nucleotide sequence ID" value="NZ_JACIDC010000004.1"/>
</dbReference>
<gene>
    <name evidence="1" type="ORF">GGR34_001535</name>
</gene>
<dbReference type="Proteomes" id="UP000519439">
    <property type="component" value="Unassembled WGS sequence"/>
</dbReference>
<dbReference type="EMBL" id="JACIDC010000004">
    <property type="protein sequence ID" value="MBB4039888.1"/>
    <property type="molecule type" value="Genomic_DNA"/>
</dbReference>
<keyword evidence="2" id="KW-1185">Reference proteome</keyword>